<accession>A0A366CUC3</accession>
<name>A0A366CUC3_9GAMM</name>
<dbReference type="EMBL" id="QNRF01000010">
    <property type="protein sequence ID" value="RBO79904.1"/>
    <property type="molecule type" value="Genomic_DNA"/>
</dbReference>
<gene>
    <name evidence="1" type="ORF">DFP76_11083</name>
</gene>
<organism evidence="1 2">
    <name type="scientific">Marinomonas aquiplantarum</name>
    <dbReference type="NCBI Taxonomy" id="491951"/>
    <lineage>
        <taxon>Bacteria</taxon>
        <taxon>Pseudomonadati</taxon>
        <taxon>Pseudomonadota</taxon>
        <taxon>Gammaproteobacteria</taxon>
        <taxon>Oceanospirillales</taxon>
        <taxon>Oceanospirillaceae</taxon>
        <taxon>Marinomonas</taxon>
    </lineage>
</organism>
<comment type="caution">
    <text evidence="1">The sequence shown here is derived from an EMBL/GenBank/DDBJ whole genome shotgun (WGS) entry which is preliminary data.</text>
</comment>
<evidence type="ECO:0000313" key="1">
    <source>
        <dbReference type="EMBL" id="RBO79904.1"/>
    </source>
</evidence>
<proteinExistence type="predicted"/>
<dbReference type="AlphaFoldDB" id="A0A366CUC3"/>
<reference evidence="1 2" key="1">
    <citation type="submission" date="2018-06" db="EMBL/GenBank/DDBJ databases">
        <title>Genomic Encyclopedia of Type Strains, Phase III (KMG-III): the genomes of soil and plant-associated and newly described type strains.</title>
        <authorList>
            <person name="Whitman W."/>
        </authorList>
    </citation>
    <scope>NUCLEOTIDE SEQUENCE [LARGE SCALE GENOMIC DNA]</scope>
    <source>
        <strain evidence="1 2">CECT 7732</strain>
    </source>
</reference>
<evidence type="ECO:0000313" key="2">
    <source>
        <dbReference type="Proteomes" id="UP000252086"/>
    </source>
</evidence>
<keyword evidence="2" id="KW-1185">Reference proteome</keyword>
<protein>
    <submittedName>
        <fullName evidence="1">Uncharacterized protein</fullName>
    </submittedName>
</protein>
<sequence length="85" mass="8980">MLLSSSKVKDGDSVLSVSIERIDAHDSVSFTIDVDDTLPQSELGNIRVIGAEMRNASVEISSKGKQPAKAIFGSNNKALISLSSC</sequence>
<dbReference type="Proteomes" id="UP000252086">
    <property type="component" value="Unassembled WGS sequence"/>
</dbReference>